<accession>A0A5C4TCA8</accession>
<evidence type="ECO:0000256" key="1">
    <source>
        <dbReference type="SAM" id="MobiDB-lite"/>
    </source>
</evidence>
<dbReference type="AlphaFoldDB" id="A0A5C4TCA8"/>
<proteinExistence type="predicted"/>
<evidence type="ECO:0000313" key="3">
    <source>
        <dbReference type="Proteomes" id="UP000307943"/>
    </source>
</evidence>
<dbReference type="EMBL" id="VDCQ01000012">
    <property type="protein sequence ID" value="TNJ66236.1"/>
    <property type="molecule type" value="Genomic_DNA"/>
</dbReference>
<organism evidence="2 3">
    <name type="scientific">Paenibacillus hemerocallicola</name>
    <dbReference type="NCBI Taxonomy" id="1172614"/>
    <lineage>
        <taxon>Bacteria</taxon>
        <taxon>Bacillati</taxon>
        <taxon>Bacillota</taxon>
        <taxon>Bacilli</taxon>
        <taxon>Bacillales</taxon>
        <taxon>Paenibacillaceae</taxon>
        <taxon>Paenibacillus</taxon>
    </lineage>
</organism>
<keyword evidence="3" id="KW-1185">Reference proteome</keyword>
<protein>
    <recommendedName>
        <fullName evidence="4">Spore germination protein</fullName>
    </recommendedName>
</protein>
<dbReference type="OrthoDB" id="2943866at2"/>
<gene>
    <name evidence="2" type="ORF">FE784_11215</name>
</gene>
<comment type="caution">
    <text evidence="2">The sequence shown here is derived from an EMBL/GenBank/DDBJ whole genome shotgun (WGS) entry which is preliminary data.</text>
</comment>
<sequence>MPGTIIFNGIYVNSQGPNGAVFVGETSAPGWDSHNKNQTSNGQSNNAFGAGENVTGNLFLLSDNDFLDTLILDGFEKEGGPSIQS</sequence>
<evidence type="ECO:0000313" key="2">
    <source>
        <dbReference type="EMBL" id="TNJ66236.1"/>
    </source>
</evidence>
<name>A0A5C4TCA8_9BACL</name>
<feature type="compositionally biased region" description="Polar residues" evidence="1">
    <location>
        <begin position="36"/>
        <end position="47"/>
    </location>
</feature>
<dbReference type="Proteomes" id="UP000307943">
    <property type="component" value="Unassembled WGS sequence"/>
</dbReference>
<feature type="region of interest" description="Disordered" evidence="1">
    <location>
        <begin position="23"/>
        <end position="49"/>
    </location>
</feature>
<dbReference type="RefSeq" id="WP_139602288.1">
    <property type="nucleotide sequence ID" value="NZ_VDCQ01000012.1"/>
</dbReference>
<evidence type="ECO:0008006" key="4">
    <source>
        <dbReference type="Google" id="ProtNLM"/>
    </source>
</evidence>
<reference evidence="2 3" key="1">
    <citation type="submission" date="2019-05" db="EMBL/GenBank/DDBJ databases">
        <title>We sequenced the genome of Paenibacillus hemerocallicola KCTC 33185 for further insight into its adaptation and study the phylogeny of Paenibacillus.</title>
        <authorList>
            <person name="Narsing Rao M.P."/>
        </authorList>
    </citation>
    <scope>NUCLEOTIDE SEQUENCE [LARGE SCALE GENOMIC DNA]</scope>
    <source>
        <strain evidence="2 3">KCTC 33185</strain>
    </source>
</reference>